<evidence type="ECO:0000256" key="2">
    <source>
        <dbReference type="ARBA" id="ARBA00022723"/>
    </source>
</evidence>
<dbReference type="GO" id="GO:0046872">
    <property type="term" value="F:metal ion binding"/>
    <property type="evidence" value="ECO:0007669"/>
    <property type="project" value="UniProtKB-KW"/>
</dbReference>
<dbReference type="Pfam" id="PF03936">
    <property type="entry name" value="Terpene_synth_C"/>
    <property type="match status" value="1"/>
</dbReference>
<evidence type="ECO:0000313" key="8">
    <source>
        <dbReference type="Proteomes" id="UP001634393"/>
    </source>
</evidence>
<evidence type="ECO:0000256" key="3">
    <source>
        <dbReference type="ARBA" id="ARBA00022842"/>
    </source>
</evidence>
<dbReference type="InterPro" id="IPR036965">
    <property type="entry name" value="Terpene_synth_N_sf"/>
</dbReference>
<comment type="caution">
    <text evidence="7">The sequence shown here is derived from an EMBL/GenBank/DDBJ whole genome shotgun (WGS) entry which is preliminary data.</text>
</comment>
<evidence type="ECO:0000256" key="4">
    <source>
        <dbReference type="ARBA" id="ARBA00023239"/>
    </source>
</evidence>
<dbReference type="InterPro" id="IPR008949">
    <property type="entry name" value="Isoprenoid_synthase_dom_sf"/>
</dbReference>
<gene>
    <name evidence="7" type="ORF">ACJIZ3_007683</name>
</gene>
<dbReference type="SUPFAM" id="SSF48239">
    <property type="entry name" value="Terpenoid cyclases/Protein prenyltransferases"/>
    <property type="match status" value="1"/>
</dbReference>
<evidence type="ECO:0000313" key="7">
    <source>
        <dbReference type="EMBL" id="KAL3832947.1"/>
    </source>
</evidence>
<dbReference type="InterPro" id="IPR005630">
    <property type="entry name" value="Terpene_synthase_metal-bd"/>
</dbReference>
<name>A0ABD3T7Z6_9LAMI</name>
<keyword evidence="8" id="KW-1185">Reference proteome</keyword>
<dbReference type="InterPro" id="IPR034741">
    <property type="entry name" value="Terpene_cyclase-like_1_C"/>
</dbReference>
<dbReference type="InterPro" id="IPR001906">
    <property type="entry name" value="Terpene_synth_N"/>
</dbReference>
<dbReference type="SUPFAM" id="SSF48576">
    <property type="entry name" value="Terpenoid synthases"/>
    <property type="match status" value="1"/>
</dbReference>
<dbReference type="Pfam" id="PF01397">
    <property type="entry name" value="Terpene_synth"/>
    <property type="match status" value="1"/>
</dbReference>
<dbReference type="PANTHER" id="PTHR31225">
    <property type="entry name" value="OS04G0344100 PROTEIN-RELATED"/>
    <property type="match status" value="1"/>
</dbReference>
<dbReference type="PANTHER" id="PTHR31225:SF0">
    <property type="entry name" value="S-(+)-LINALOOL SYNTHASE, CHLOROPLASTIC"/>
    <property type="match status" value="1"/>
</dbReference>
<accession>A0ABD3T7Z6</accession>
<dbReference type="InterPro" id="IPR008930">
    <property type="entry name" value="Terpenoid_cyclase/PrenylTrfase"/>
</dbReference>
<reference evidence="7 8" key="1">
    <citation type="submission" date="2024-12" db="EMBL/GenBank/DDBJ databases">
        <title>The unique morphological basis and parallel evolutionary history of personate flowers in Penstemon.</title>
        <authorList>
            <person name="Depatie T.H."/>
            <person name="Wessinger C.A."/>
        </authorList>
    </citation>
    <scope>NUCLEOTIDE SEQUENCE [LARGE SCALE GENOMIC DNA]</scope>
    <source>
        <strain evidence="7">WTNN_2</strain>
        <tissue evidence="7">Leaf</tissue>
    </source>
</reference>
<dbReference type="GO" id="GO:0016829">
    <property type="term" value="F:lyase activity"/>
    <property type="evidence" value="ECO:0007669"/>
    <property type="project" value="UniProtKB-KW"/>
</dbReference>
<dbReference type="EMBL" id="JBJXBP010000004">
    <property type="protein sequence ID" value="KAL3832947.1"/>
    <property type="molecule type" value="Genomic_DNA"/>
</dbReference>
<sequence>MAPTSLNYPLSSDYANNAQHQDAFRLKYTTMVEEVRRLFDNTEDKLLLVDTIQRLALDHHFTTEIAAVLRQLNDAVSNNNTFNGSDCQLYGVSLRFRLLRQAGYHISQDVFTCFMNSKGEFKNIHTDDTKGLLALYEASHVGLEEEEILDEAEKFSRHFLCAKLPQIDGDQARVVKYALQNPHHKSMGRHMANEFLENLDCENEVEEISLLHDLAKMELSIVGILYQEEVLQVVEWWNGLGLAKELKSARNQPMKWHMWSMAMLLHPKLSFQRILLTKPISLVYIVDDIFDLYGTIDHLTLFTQAVKRWKISETEELPNYMKICLKAIQETTQEISHMVFKEHGWNPLVYLKKMWGDLCDAFLIEARWFSCGHLAKASEYLENGILSSGVPMVLAHLFCIMGSSSSSSSSSSKETEQLFNDTKSISHSVAMILRLLDDLGSAKDEHQDGYDGSYIECYMEEFLVSSHKVAGEHVMNMISNTWKKLNKQCLSSNTLPQSFTKACLNAARMVPIMYNYDENHSLPLLEECIESMIC</sequence>
<protein>
    <submittedName>
        <fullName evidence="7">Uncharacterized protein</fullName>
    </submittedName>
</protein>
<evidence type="ECO:0000259" key="6">
    <source>
        <dbReference type="Pfam" id="PF03936"/>
    </source>
</evidence>
<dbReference type="SFLD" id="SFLDS00005">
    <property type="entry name" value="Isoprenoid_Synthase_Type_I"/>
    <property type="match status" value="1"/>
</dbReference>
<keyword evidence="3" id="KW-0460">Magnesium</keyword>
<dbReference type="Gene3D" id="1.10.600.10">
    <property type="entry name" value="Farnesyl Diphosphate Synthase"/>
    <property type="match status" value="1"/>
</dbReference>
<dbReference type="Gene3D" id="1.50.10.130">
    <property type="entry name" value="Terpene synthase, N-terminal domain"/>
    <property type="match status" value="1"/>
</dbReference>
<proteinExistence type="predicted"/>
<dbReference type="Proteomes" id="UP001634393">
    <property type="component" value="Unassembled WGS sequence"/>
</dbReference>
<keyword evidence="2" id="KW-0479">Metal-binding</keyword>
<dbReference type="InterPro" id="IPR050148">
    <property type="entry name" value="Terpene_synthase-like"/>
</dbReference>
<feature type="domain" description="Terpene synthase N-terminal" evidence="5">
    <location>
        <begin position="11"/>
        <end position="179"/>
    </location>
</feature>
<dbReference type="AlphaFoldDB" id="A0ABD3T7Z6"/>
<feature type="domain" description="Terpene synthase metal-binding" evidence="6">
    <location>
        <begin position="240"/>
        <end position="484"/>
    </location>
</feature>
<keyword evidence="4" id="KW-0456">Lyase</keyword>
<dbReference type="SFLD" id="SFLDG01019">
    <property type="entry name" value="Terpene_Cyclase_Like_1_C_Termi"/>
    <property type="match status" value="1"/>
</dbReference>
<evidence type="ECO:0000259" key="5">
    <source>
        <dbReference type="Pfam" id="PF01397"/>
    </source>
</evidence>
<comment type="cofactor">
    <cofactor evidence="1">
        <name>Mg(2+)</name>
        <dbReference type="ChEBI" id="CHEBI:18420"/>
    </cofactor>
</comment>
<evidence type="ECO:0000256" key="1">
    <source>
        <dbReference type="ARBA" id="ARBA00001946"/>
    </source>
</evidence>
<organism evidence="7 8">
    <name type="scientific">Penstemon smallii</name>
    <dbReference type="NCBI Taxonomy" id="265156"/>
    <lineage>
        <taxon>Eukaryota</taxon>
        <taxon>Viridiplantae</taxon>
        <taxon>Streptophyta</taxon>
        <taxon>Embryophyta</taxon>
        <taxon>Tracheophyta</taxon>
        <taxon>Spermatophyta</taxon>
        <taxon>Magnoliopsida</taxon>
        <taxon>eudicotyledons</taxon>
        <taxon>Gunneridae</taxon>
        <taxon>Pentapetalae</taxon>
        <taxon>asterids</taxon>
        <taxon>lamiids</taxon>
        <taxon>Lamiales</taxon>
        <taxon>Plantaginaceae</taxon>
        <taxon>Cheloneae</taxon>
        <taxon>Penstemon</taxon>
    </lineage>
</organism>